<dbReference type="Pfam" id="PF00333">
    <property type="entry name" value="Ribosomal_S5"/>
    <property type="match status" value="1"/>
</dbReference>
<dbReference type="PROSITE" id="PS50881">
    <property type="entry name" value="S5_DSRBD"/>
    <property type="match status" value="1"/>
</dbReference>
<keyword evidence="5 6" id="KW-0687">Ribonucleoprotein</keyword>
<dbReference type="FunFam" id="3.30.230.10:FF:000002">
    <property type="entry name" value="30S ribosomal protein S5"/>
    <property type="match status" value="1"/>
</dbReference>
<dbReference type="FunFam" id="3.30.160.20:FF:000039">
    <property type="entry name" value="30S ribosomal protein S5"/>
    <property type="match status" value="1"/>
</dbReference>
<dbReference type="Proteomes" id="UP001415857">
    <property type="component" value="Unassembled WGS sequence"/>
</dbReference>
<dbReference type="SUPFAM" id="SSF54211">
    <property type="entry name" value="Ribosomal protein S5 domain 2-like"/>
    <property type="match status" value="1"/>
</dbReference>
<evidence type="ECO:0000313" key="11">
    <source>
        <dbReference type="EMBL" id="KAK9267289.1"/>
    </source>
</evidence>
<comment type="caution">
    <text evidence="11">The sequence shown here is derived from an EMBL/GenBank/DDBJ whole genome shotgun (WGS) entry which is preliminary data.</text>
</comment>
<gene>
    <name evidence="11" type="ORF">L1049_009712</name>
</gene>
<evidence type="ECO:0000256" key="1">
    <source>
        <dbReference type="ARBA" id="ARBA00008945"/>
    </source>
</evidence>
<evidence type="ECO:0000256" key="2">
    <source>
        <dbReference type="ARBA" id="ARBA00022730"/>
    </source>
</evidence>
<dbReference type="EMBL" id="JBBPBK010000016">
    <property type="protein sequence ID" value="KAK9267289.1"/>
    <property type="molecule type" value="Genomic_DNA"/>
</dbReference>
<keyword evidence="8" id="KW-0175">Coiled coil</keyword>
<comment type="similarity">
    <text evidence="1 7">Belongs to the universal ribosomal protein uS5 family.</text>
</comment>
<name>A0AAP0NA23_LIQFO</name>
<accession>A0AAP0NA23</accession>
<keyword evidence="3" id="KW-0694">RNA-binding</keyword>
<organism evidence="11 12">
    <name type="scientific">Liquidambar formosana</name>
    <name type="common">Formosan gum</name>
    <dbReference type="NCBI Taxonomy" id="63359"/>
    <lineage>
        <taxon>Eukaryota</taxon>
        <taxon>Viridiplantae</taxon>
        <taxon>Streptophyta</taxon>
        <taxon>Embryophyta</taxon>
        <taxon>Tracheophyta</taxon>
        <taxon>Spermatophyta</taxon>
        <taxon>Magnoliopsida</taxon>
        <taxon>eudicotyledons</taxon>
        <taxon>Gunneridae</taxon>
        <taxon>Pentapetalae</taxon>
        <taxon>Saxifragales</taxon>
        <taxon>Altingiaceae</taxon>
        <taxon>Liquidambar</taxon>
    </lineage>
</organism>
<keyword evidence="2" id="KW-0699">rRNA-binding</keyword>
<evidence type="ECO:0000259" key="10">
    <source>
        <dbReference type="PROSITE" id="PS50881"/>
    </source>
</evidence>
<dbReference type="SUPFAM" id="SSF54768">
    <property type="entry name" value="dsRNA-binding domain-like"/>
    <property type="match status" value="1"/>
</dbReference>
<dbReference type="Pfam" id="PF03719">
    <property type="entry name" value="Ribosomal_S5_C"/>
    <property type="match status" value="1"/>
</dbReference>
<feature type="coiled-coil region" evidence="8">
    <location>
        <begin position="65"/>
        <end position="92"/>
    </location>
</feature>
<evidence type="ECO:0000256" key="9">
    <source>
        <dbReference type="SAM" id="MobiDB-lite"/>
    </source>
</evidence>
<dbReference type="InterPro" id="IPR013810">
    <property type="entry name" value="Ribosomal_uS5_N"/>
</dbReference>
<feature type="domain" description="S5 DRBM" evidence="10">
    <location>
        <begin position="349"/>
        <end position="412"/>
    </location>
</feature>
<keyword evidence="12" id="KW-1185">Reference proteome</keyword>
<evidence type="ECO:0000256" key="4">
    <source>
        <dbReference type="ARBA" id="ARBA00022980"/>
    </source>
</evidence>
<dbReference type="InterPro" id="IPR000851">
    <property type="entry name" value="Ribosomal_uS5"/>
</dbReference>
<evidence type="ECO:0000256" key="7">
    <source>
        <dbReference type="RuleBase" id="RU003823"/>
    </source>
</evidence>
<dbReference type="InterPro" id="IPR005324">
    <property type="entry name" value="Ribosomal_uS5_C"/>
</dbReference>
<dbReference type="GO" id="GO:0003735">
    <property type="term" value="F:structural constituent of ribosome"/>
    <property type="evidence" value="ECO:0007669"/>
    <property type="project" value="UniProtKB-UniRule"/>
</dbReference>
<dbReference type="InterPro" id="IPR020568">
    <property type="entry name" value="Ribosomal_Su5_D2-typ_SF"/>
</dbReference>
<dbReference type="GO" id="GO:0019843">
    <property type="term" value="F:rRNA binding"/>
    <property type="evidence" value="ECO:0007669"/>
    <property type="project" value="UniProtKB-KW"/>
</dbReference>
<evidence type="ECO:0000256" key="8">
    <source>
        <dbReference type="SAM" id="Coils"/>
    </source>
</evidence>
<proteinExistence type="inferred from homology"/>
<dbReference type="Gene3D" id="3.30.160.20">
    <property type="match status" value="1"/>
</dbReference>
<dbReference type="PANTHER" id="PTHR48432:SF1">
    <property type="entry name" value="S5 DRBM DOMAIN-CONTAINING PROTEIN"/>
    <property type="match status" value="1"/>
</dbReference>
<sequence>MATTTMGTKSKVFSWSRLIVSQVLKRPTEPPPNRSQKISALPPFPTFQTHPGFCFPGKYRLFSSAATVQELLKEVEWEKQRERDQRKRAGQDVGDVDAEDEEDYMGVGPLIEKLEKEKLKDTGDLNMYEEPTDSDSEADDERFTPEAMEKRADEFEKKFKRHEELLKNFTEAETLDDAFKWMNRIDKFEQKHFHLRPEYRVIGELMNRLKQAEGKDKFLLQHKLNRAVRLVEWKDAYDPNNPANYGVIQHEQVGPSVDLLEHAGFEKEKQIILGLGEEEDEEFDDMKEKDDILLEKLNAIDKKLEEKLAELDHTFGKKGKVLEEEIRDLAEERNALTEKKRRPLYRKGFDVKLIDVNRTCKVTKGGQVVKYTAMLACGNYHGVVGFAKAKGPAVPIALQKAYEKCFQNLHYVERHEEHTIAHAVQTTYKKTKVYLWPASTRTGMKAGRTVQTILNLAGFKNVKSKVIGSRNPHNTVKALFKALNAIETPKDVQEKFGRTVVESYLL</sequence>
<feature type="coiled-coil region" evidence="8">
    <location>
        <begin position="294"/>
        <end position="342"/>
    </location>
</feature>
<dbReference type="GO" id="GO:1990904">
    <property type="term" value="C:ribonucleoprotein complex"/>
    <property type="evidence" value="ECO:0007669"/>
    <property type="project" value="UniProtKB-UniRule"/>
</dbReference>
<reference evidence="11 12" key="1">
    <citation type="journal article" date="2024" name="Plant J.">
        <title>Genome sequences and population genomics reveal climatic adaptation and genomic divergence between two closely related sweetgum species.</title>
        <authorList>
            <person name="Xu W.Q."/>
            <person name="Ren C.Q."/>
            <person name="Zhang X.Y."/>
            <person name="Comes H.P."/>
            <person name="Liu X.H."/>
            <person name="Li Y.G."/>
            <person name="Kettle C.J."/>
            <person name="Jalonen R."/>
            <person name="Gaisberger H."/>
            <person name="Ma Y.Z."/>
            <person name="Qiu Y.X."/>
        </authorList>
    </citation>
    <scope>NUCLEOTIDE SEQUENCE [LARGE SCALE GENOMIC DNA]</scope>
    <source>
        <strain evidence="11">Hangzhou</strain>
    </source>
</reference>
<evidence type="ECO:0000256" key="5">
    <source>
        <dbReference type="ARBA" id="ARBA00023274"/>
    </source>
</evidence>
<dbReference type="AlphaFoldDB" id="A0AAP0NA23"/>
<evidence type="ECO:0000313" key="12">
    <source>
        <dbReference type="Proteomes" id="UP001415857"/>
    </source>
</evidence>
<dbReference type="PANTHER" id="PTHR48432">
    <property type="entry name" value="S5 DRBM DOMAIN-CONTAINING PROTEIN"/>
    <property type="match status" value="1"/>
</dbReference>
<feature type="region of interest" description="Disordered" evidence="9">
    <location>
        <begin position="24"/>
        <end position="43"/>
    </location>
</feature>
<dbReference type="InterPro" id="IPR014721">
    <property type="entry name" value="Ribsml_uS5_D2-typ_fold_subgr"/>
</dbReference>
<evidence type="ECO:0000256" key="3">
    <source>
        <dbReference type="ARBA" id="ARBA00022884"/>
    </source>
</evidence>
<dbReference type="GO" id="GO:0003729">
    <property type="term" value="F:mRNA binding"/>
    <property type="evidence" value="ECO:0007669"/>
    <property type="project" value="UniProtKB-ARBA"/>
</dbReference>
<dbReference type="GO" id="GO:0005737">
    <property type="term" value="C:cytoplasm"/>
    <property type="evidence" value="ECO:0007669"/>
    <property type="project" value="UniProtKB-ARBA"/>
</dbReference>
<protein>
    <recommendedName>
        <fullName evidence="10">S5 DRBM domain-containing protein</fullName>
    </recommendedName>
</protein>
<dbReference type="GO" id="GO:0006412">
    <property type="term" value="P:translation"/>
    <property type="evidence" value="ECO:0007669"/>
    <property type="project" value="InterPro"/>
</dbReference>
<evidence type="ECO:0000256" key="6">
    <source>
        <dbReference type="PROSITE-ProRule" id="PRU00268"/>
    </source>
</evidence>
<keyword evidence="4 6" id="KW-0689">Ribosomal protein</keyword>
<dbReference type="Gene3D" id="3.30.230.10">
    <property type="match status" value="1"/>
</dbReference>
<dbReference type="GO" id="GO:0005840">
    <property type="term" value="C:ribosome"/>
    <property type="evidence" value="ECO:0007669"/>
    <property type="project" value="UniProtKB-KW"/>
</dbReference>